<gene>
    <name evidence="2" type="ORF">ANOM_005982</name>
</gene>
<dbReference type="PANTHER" id="PTHR34598">
    <property type="entry name" value="BLL6449 PROTEIN"/>
    <property type="match status" value="1"/>
</dbReference>
<keyword evidence="3" id="KW-1185">Reference proteome</keyword>
<evidence type="ECO:0000256" key="1">
    <source>
        <dbReference type="ARBA" id="ARBA00023604"/>
    </source>
</evidence>
<dbReference type="InterPro" id="IPR044053">
    <property type="entry name" value="AsaB-like"/>
</dbReference>
<dbReference type="AlphaFoldDB" id="A0A0L1J333"/>
<dbReference type="GO" id="GO:0016491">
    <property type="term" value="F:oxidoreductase activity"/>
    <property type="evidence" value="ECO:0007669"/>
    <property type="project" value="InterPro"/>
</dbReference>
<dbReference type="Proteomes" id="UP000037505">
    <property type="component" value="Unassembled WGS sequence"/>
</dbReference>
<comment type="similarity">
    <text evidence="1">Belongs to the asaB hydroxylase/desaturase family.</text>
</comment>
<dbReference type="EMBL" id="JNOM01000124">
    <property type="protein sequence ID" value="KNG86216.1"/>
    <property type="molecule type" value="Genomic_DNA"/>
</dbReference>
<evidence type="ECO:0000313" key="2">
    <source>
        <dbReference type="EMBL" id="KNG86216.1"/>
    </source>
</evidence>
<dbReference type="STRING" id="1509407.A0A0L1J333"/>
<organism evidence="2 3">
    <name type="scientific">Aspergillus nomiae NRRL (strain ATCC 15546 / NRRL 13137 / CBS 260.88 / M93)</name>
    <dbReference type="NCBI Taxonomy" id="1509407"/>
    <lineage>
        <taxon>Eukaryota</taxon>
        <taxon>Fungi</taxon>
        <taxon>Dikarya</taxon>
        <taxon>Ascomycota</taxon>
        <taxon>Pezizomycotina</taxon>
        <taxon>Eurotiomycetes</taxon>
        <taxon>Eurotiomycetidae</taxon>
        <taxon>Eurotiales</taxon>
        <taxon>Aspergillaceae</taxon>
        <taxon>Aspergillus</taxon>
        <taxon>Aspergillus subgen. Circumdati</taxon>
    </lineage>
</organism>
<proteinExistence type="inferred from homology"/>
<dbReference type="RefSeq" id="XP_015407139.1">
    <property type="nucleotide sequence ID" value="XM_015551239.1"/>
</dbReference>
<protein>
    <submittedName>
        <fullName evidence="2">GA4 desaturase family protein</fullName>
    </submittedName>
</protein>
<sequence length="298" mass="33760">MRSRQVVQTFLNYWPAEGPMQRELILGTVGAYRRPIDTRPVLIQDVRGEEGAFTLDVHGFQFMNHVSQHVAFFKEASVKTHMYPEAEDILKSVTGATRAHVFSHITRTAPYERVEAMAGSTDPDTKATSVMVPARHVHVDQSEPGAFEVLKDNMSALEAERLLKTRWAIINIWRPLKAVPRDPLAVSDARSFSDDDLVEIYGRVPGHEKNKDYDGATKGGGFGMLYGKYAPGHKWYYMSDMKPDEVLLIKCYDSKDDSQTARRTPHTAFVDPRTQGVQEARQSLELRCLVFFENQPQT</sequence>
<dbReference type="NCBIfam" id="NF041278">
    <property type="entry name" value="CmcJ_NvfI_EfuI"/>
    <property type="match status" value="1"/>
</dbReference>
<dbReference type="OrthoDB" id="412788at2759"/>
<dbReference type="GeneID" id="26807786"/>
<name>A0A0L1J333_ASPN3</name>
<dbReference type="PANTHER" id="PTHR34598:SF3">
    <property type="entry name" value="OXIDOREDUCTASE AN1597"/>
    <property type="match status" value="1"/>
</dbReference>
<comment type="caution">
    <text evidence="2">The sequence shown here is derived from an EMBL/GenBank/DDBJ whole genome shotgun (WGS) entry which is preliminary data.</text>
</comment>
<accession>A0A0L1J333</accession>
<evidence type="ECO:0000313" key="3">
    <source>
        <dbReference type="Proteomes" id="UP000037505"/>
    </source>
</evidence>
<reference evidence="2 3" key="1">
    <citation type="submission" date="2014-06" db="EMBL/GenBank/DDBJ databases">
        <title>The Genome of the Aflatoxigenic Filamentous Fungus Aspergillus nomius.</title>
        <authorList>
            <person name="Moore M.G."/>
            <person name="Shannon B.M."/>
            <person name="Brian M.M."/>
        </authorList>
    </citation>
    <scope>NUCLEOTIDE SEQUENCE [LARGE SCALE GENOMIC DNA]</scope>
    <source>
        <strain evidence="2 3">NRRL 13137</strain>
    </source>
</reference>